<dbReference type="RefSeq" id="WP_147526210.1">
    <property type="nucleotide sequence ID" value="NZ_SAXT01000003.1"/>
</dbReference>
<dbReference type="Proteomes" id="UP000324336">
    <property type="component" value="Unassembled WGS sequence"/>
</dbReference>
<reference evidence="7 8" key="1">
    <citation type="journal article" date="1992" name="Lakartidningen">
        <title>[Penicillin V and not amoxicillin is the first choice preparation in acute otitis].</title>
        <authorList>
            <person name="Kamme C."/>
            <person name="Lundgren K."/>
            <person name="Prellner K."/>
        </authorList>
    </citation>
    <scope>NUCLEOTIDE SEQUENCE [LARGE SCALE GENOMIC DNA]</scope>
    <source>
        <strain evidence="2 11">513A</strain>
        <strain evidence="5 10">PC3714II</strain>
        <strain evidence="6 7">PC3939II</strain>
        <strain evidence="3 9">PC4597II</strain>
        <strain evidence="4 8">PC5099IV</strain>
        <strain evidence="1 12">W1</strain>
    </source>
</reference>
<dbReference type="AlphaFoldDB" id="A0A5C8DCU8"/>
<evidence type="ECO:0000313" key="4">
    <source>
        <dbReference type="EMBL" id="TXJ34408.1"/>
    </source>
</evidence>
<dbReference type="EMBL" id="SAYA01000001">
    <property type="protein sequence ID" value="TXJ28492.1"/>
    <property type="molecule type" value="Genomic_DNA"/>
</dbReference>
<dbReference type="Proteomes" id="UP000322659">
    <property type="component" value="Unassembled WGS sequence"/>
</dbReference>
<evidence type="ECO:0000313" key="11">
    <source>
        <dbReference type="Proteomes" id="UP000324638"/>
    </source>
</evidence>
<dbReference type="Gene3D" id="1.25.40.10">
    <property type="entry name" value="Tetratricopeptide repeat domain"/>
    <property type="match status" value="1"/>
</dbReference>
<evidence type="ECO:0000313" key="5">
    <source>
        <dbReference type="EMBL" id="TXJ45599.1"/>
    </source>
</evidence>
<dbReference type="Proteomes" id="UP000324574">
    <property type="component" value="Unassembled WGS sequence"/>
</dbReference>
<dbReference type="SUPFAM" id="SSF48452">
    <property type="entry name" value="TPR-like"/>
    <property type="match status" value="1"/>
</dbReference>
<proteinExistence type="predicted"/>
<dbReference type="InterPro" id="IPR019734">
    <property type="entry name" value="TPR_rpt"/>
</dbReference>
<dbReference type="Proteomes" id="UP000325116">
    <property type="component" value="Unassembled WGS sequence"/>
</dbReference>
<evidence type="ECO:0000313" key="3">
    <source>
        <dbReference type="EMBL" id="TXJ28492.1"/>
    </source>
</evidence>
<dbReference type="Proteomes" id="UP000324638">
    <property type="component" value="Unassembled WGS sequence"/>
</dbReference>
<keyword evidence="8" id="KW-1185">Reference proteome</keyword>
<organism evidence="3 9">
    <name type="scientific">Brachyspira aalborgi</name>
    <dbReference type="NCBI Taxonomy" id="29522"/>
    <lineage>
        <taxon>Bacteria</taxon>
        <taxon>Pseudomonadati</taxon>
        <taxon>Spirochaetota</taxon>
        <taxon>Spirochaetia</taxon>
        <taxon>Brachyspirales</taxon>
        <taxon>Brachyspiraceae</taxon>
        <taxon>Brachyspira</taxon>
    </lineage>
</organism>
<sequence length="389" mass="45191">MKKYFKIILLLLIISSIIYGKPSDKIKFNSNEVTKLEYDFFTKIDKGITNDIELHYDGFIIASGITDETEFKLYREKLNEIRNLAKIELTQYINEGAYEFGKRLLSWIYEKGILKKYFETATLFQDMIYKGEYNCLTSSILYSLLYTEFGYKVKGILTSNHAFCVVYTERGNIDVETTVAKGFDPGTKEIRNTGASTIITFVPRQNYNNRNEVDILTLIATLYPNSISLRKIERDLEKQLTMAKKAYYLSPNTKIYKDNLVNAFNRAALDCIKKTQYDEAYQYLGEALIFDNSSAMTKNNIIHYYNAIGTAYLRKKDFPNAIQIYKKGLMDIGENANVLEKNLKVSYYNYAVSEYNSRRYNNAYTISEEALKLFPNDRDFIRLQTSIPK</sequence>
<evidence type="ECO:0000313" key="2">
    <source>
        <dbReference type="EMBL" id="TXJ19984.1"/>
    </source>
</evidence>
<protein>
    <submittedName>
        <fullName evidence="3">Tetratricopeptide repeat protein</fullName>
    </submittedName>
</protein>
<evidence type="ECO:0000313" key="9">
    <source>
        <dbReference type="Proteomes" id="UP000324336"/>
    </source>
</evidence>
<evidence type="ECO:0000313" key="6">
    <source>
        <dbReference type="EMBL" id="TXJ51683.1"/>
    </source>
</evidence>
<gene>
    <name evidence="5" type="ORF">EPJ70_04210</name>
    <name evidence="4" type="ORF">EPJ71_00655</name>
    <name evidence="3" type="ORF">EPJ73_00620</name>
    <name evidence="2" type="ORF">EPJ79_02145</name>
    <name evidence="1" type="ORF">EPJ80_03145</name>
    <name evidence="6" type="ORF">EPJ84_02710</name>
</gene>
<evidence type="ECO:0000313" key="8">
    <source>
        <dbReference type="Proteomes" id="UP000322659"/>
    </source>
</evidence>
<dbReference type="SMART" id="SM00028">
    <property type="entry name" value="TPR"/>
    <property type="match status" value="3"/>
</dbReference>
<name>A0A5C8DCU8_9SPIR</name>
<evidence type="ECO:0000313" key="10">
    <source>
        <dbReference type="Proteomes" id="UP000324574"/>
    </source>
</evidence>
<dbReference type="EMBL" id="SAYE01000007">
    <property type="protein sequence ID" value="TXJ51683.1"/>
    <property type="molecule type" value="Genomic_DNA"/>
</dbReference>
<dbReference type="EMBL" id="SAXT01000003">
    <property type="protein sequence ID" value="TXJ12617.1"/>
    <property type="molecule type" value="Genomic_DNA"/>
</dbReference>
<reference evidence="3" key="2">
    <citation type="submission" date="2019-01" db="EMBL/GenBank/DDBJ databases">
        <authorList>
            <person name="Thorell K."/>
        </authorList>
    </citation>
    <scope>NUCLEOTIDE SEQUENCE</scope>
    <source>
        <strain evidence="2">513A</strain>
        <strain evidence="5">PC3714II</strain>
        <strain evidence="6">PC3939II</strain>
        <strain evidence="3">PC4597II</strain>
        <strain evidence="4">PC5099IV</strain>
        <strain evidence="1">W1</strain>
    </source>
</reference>
<evidence type="ECO:0000313" key="12">
    <source>
        <dbReference type="Proteomes" id="UP000325116"/>
    </source>
</evidence>
<comment type="caution">
    <text evidence="3">The sequence shown here is derived from an EMBL/GenBank/DDBJ whole genome shotgun (WGS) entry which is preliminary data.</text>
</comment>
<evidence type="ECO:0000313" key="7">
    <source>
        <dbReference type="Proteomes" id="UP000322307"/>
    </source>
</evidence>
<dbReference type="Proteomes" id="UP000322307">
    <property type="component" value="Unassembled WGS sequence"/>
</dbReference>
<dbReference type="EMBL" id="SAYG01000006">
    <property type="protein sequence ID" value="TXJ45599.1"/>
    <property type="molecule type" value="Genomic_DNA"/>
</dbReference>
<evidence type="ECO:0000313" key="1">
    <source>
        <dbReference type="EMBL" id="TXJ12617.1"/>
    </source>
</evidence>
<dbReference type="EMBL" id="SAXU01000001">
    <property type="protein sequence ID" value="TXJ19984.1"/>
    <property type="molecule type" value="Genomic_DNA"/>
</dbReference>
<dbReference type="EMBL" id="SAXZ01000001">
    <property type="protein sequence ID" value="TXJ34408.1"/>
    <property type="molecule type" value="Genomic_DNA"/>
</dbReference>
<accession>A0A5C8DCU8</accession>
<dbReference type="InterPro" id="IPR011990">
    <property type="entry name" value="TPR-like_helical_dom_sf"/>
</dbReference>